<dbReference type="PROSITE" id="PS50158">
    <property type="entry name" value="ZF_CCHC"/>
    <property type="match status" value="1"/>
</dbReference>
<name>A0ABR0PJM3_GOSAR</name>
<comment type="caution">
    <text evidence="3">The sequence shown here is derived from an EMBL/GenBank/DDBJ whole genome shotgun (WGS) entry which is preliminary data.</text>
</comment>
<sequence>MEEELANLRLLDEEEAFQEEAAVVGRSYQFCLVGRCLTYSVVHFPYLRNTMADLWHPIGGICISDLGKKRYLFQFFHDVDVQRVLSNTPWFFNNHLIILQKVQKGGDRSAILLNFIEFWVQIHDLPPGLITKTIAMQFREFLGKFLEYDTSILTLGLEKFMRTRVRLDVSNPLKQKKKIQIGKATAVYACFQYEKLSLFCFICGKLGHGESYCPFRLRIEQSKFFFGWDISLRAVARRHNAMVSRWLREADRSQWSNGNMESINQSNN</sequence>
<evidence type="ECO:0000259" key="2">
    <source>
        <dbReference type="PROSITE" id="PS50158"/>
    </source>
</evidence>
<dbReference type="InterPro" id="IPR001878">
    <property type="entry name" value="Znf_CCHC"/>
</dbReference>
<dbReference type="Proteomes" id="UP001358586">
    <property type="component" value="Chromosome 6"/>
</dbReference>
<keyword evidence="1" id="KW-0479">Metal-binding</keyword>
<dbReference type="PANTHER" id="PTHR31286">
    <property type="entry name" value="GLYCINE-RICH CELL WALL STRUCTURAL PROTEIN 1.8-LIKE"/>
    <property type="match status" value="1"/>
</dbReference>
<feature type="domain" description="CCHC-type" evidence="2">
    <location>
        <begin position="200"/>
        <end position="214"/>
    </location>
</feature>
<dbReference type="Pfam" id="PF14111">
    <property type="entry name" value="DUF4283"/>
    <property type="match status" value="1"/>
</dbReference>
<organism evidence="3 4">
    <name type="scientific">Gossypium arboreum</name>
    <name type="common">Tree cotton</name>
    <name type="synonym">Gossypium nanking</name>
    <dbReference type="NCBI Taxonomy" id="29729"/>
    <lineage>
        <taxon>Eukaryota</taxon>
        <taxon>Viridiplantae</taxon>
        <taxon>Streptophyta</taxon>
        <taxon>Embryophyta</taxon>
        <taxon>Tracheophyta</taxon>
        <taxon>Spermatophyta</taxon>
        <taxon>Magnoliopsida</taxon>
        <taxon>eudicotyledons</taxon>
        <taxon>Gunneridae</taxon>
        <taxon>Pentapetalae</taxon>
        <taxon>rosids</taxon>
        <taxon>malvids</taxon>
        <taxon>Malvales</taxon>
        <taxon>Malvaceae</taxon>
        <taxon>Malvoideae</taxon>
        <taxon>Gossypium</taxon>
    </lineage>
</organism>
<dbReference type="PANTHER" id="PTHR31286:SF153">
    <property type="entry name" value="DUF4283 DOMAIN PROTEIN"/>
    <property type="match status" value="1"/>
</dbReference>
<protein>
    <recommendedName>
        <fullName evidence="2">CCHC-type domain-containing protein</fullName>
    </recommendedName>
</protein>
<dbReference type="InterPro" id="IPR025836">
    <property type="entry name" value="Zn_knuckle_CX2CX4HX4C"/>
</dbReference>
<keyword evidence="4" id="KW-1185">Reference proteome</keyword>
<dbReference type="InterPro" id="IPR040256">
    <property type="entry name" value="At4g02000-like"/>
</dbReference>
<evidence type="ECO:0000313" key="4">
    <source>
        <dbReference type="Proteomes" id="UP001358586"/>
    </source>
</evidence>
<keyword evidence="1" id="KW-0862">Zinc</keyword>
<dbReference type="EMBL" id="JARKNE010000006">
    <property type="protein sequence ID" value="KAK5824612.1"/>
    <property type="molecule type" value="Genomic_DNA"/>
</dbReference>
<reference evidence="3 4" key="1">
    <citation type="submission" date="2023-03" db="EMBL/GenBank/DDBJ databases">
        <title>WGS of Gossypium arboreum.</title>
        <authorList>
            <person name="Yu D."/>
        </authorList>
    </citation>
    <scope>NUCLEOTIDE SEQUENCE [LARGE SCALE GENOMIC DNA]</scope>
    <source>
        <tissue evidence="3">Leaf</tissue>
    </source>
</reference>
<dbReference type="Pfam" id="PF14392">
    <property type="entry name" value="zf-CCHC_4"/>
    <property type="match status" value="1"/>
</dbReference>
<keyword evidence="1" id="KW-0863">Zinc-finger</keyword>
<gene>
    <name evidence="3" type="ORF">PVK06_019393</name>
</gene>
<evidence type="ECO:0000313" key="3">
    <source>
        <dbReference type="EMBL" id="KAK5824612.1"/>
    </source>
</evidence>
<dbReference type="InterPro" id="IPR025558">
    <property type="entry name" value="DUF4283"/>
</dbReference>
<accession>A0ABR0PJM3</accession>
<proteinExistence type="predicted"/>
<evidence type="ECO:0000256" key="1">
    <source>
        <dbReference type="PROSITE-ProRule" id="PRU00047"/>
    </source>
</evidence>